<dbReference type="Gene3D" id="3.60.40.10">
    <property type="entry name" value="PPM-type phosphatase domain"/>
    <property type="match status" value="1"/>
</dbReference>
<dbReference type="Pfam" id="PF13672">
    <property type="entry name" value="PP2C_2"/>
    <property type="match status" value="1"/>
</dbReference>
<dbReference type="STRING" id="52560.SAMN04488082_10572"/>
<feature type="domain" description="PPM-type phosphatase" evidence="1">
    <location>
        <begin position="24"/>
        <end position="209"/>
    </location>
</feature>
<dbReference type="SUPFAM" id="SSF81606">
    <property type="entry name" value="PP2C-like"/>
    <property type="match status" value="1"/>
</dbReference>
<gene>
    <name evidence="2" type="ORF">SAMN04488082_10572</name>
</gene>
<dbReference type="Proteomes" id="UP000198635">
    <property type="component" value="Unassembled WGS sequence"/>
</dbReference>
<accession>A0A1I3T708</accession>
<reference evidence="3" key="1">
    <citation type="submission" date="2016-10" db="EMBL/GenBank/DDBJ databases">
        <authorList>
            <person name="Varghese N."/>
            <person name="Submissions S."/>
        </authorList>
    </citation>
    <scope>NUCLEOTIDE SEQUENCE [LARGE SCALE GENOMIC DNA]</scope>
    <source>
        <strain evidence="3">DSM 5918</strain>
    </source>
</reference>
<dbReference type="InterPro" id="IPR001932">
    <property type="entry name" value="PPM-type_phosphatase-like_dom"/>
</dbReference>
<evidence type="ECO:0000313" key="3">
    <source>
        <dbReference type="Proteomes" id="UP000198635"/>
    </source>
</evidence>
<dbReference type="OrthoDB" id="1755431at2"/>
<dbReference type="InterPro" id="IPR036457">
    <property type="entry name" value="PPM-type-like_dom_sf"/>
</dbReference>
<keyword evidence="3" id="KW-1185">Reference proteome</keyword>
<evidence type="ECO:0000259" key="1">
    <source>
        <dbReference type="Pfam" id="PF13672"/>
    </source>
</evidence>
<dbReference type="RefSeq" id="WP_092373756.1">
    <property type="nucleotide sequence ID" value="NZ_FORX01000005.1"/>
</dbReference>
<dbReference type="EMBL" id="FORX01000005">
    <property type="protein sequence ID" value="SFJ65456.1"/>
    <property type="molecule type" value="Genomic_DNA"/>
</dbReference>
<evidence type="ECO:0000313" key="2">
    <source>
        <dbReference type="EMBL" id="SFJ65456.1"/>
    </source>
</evidence>
<name>A0A1I3T708_9BACT</name>
<dbReference type="AlphaFoldDB" id="A0A1I3T708"/>
<organism evidence="2 3">
    <name type="scientific">Desulfomicrobium apsheronum</name>
    <dbReference type="NCBI Taxonomy" id="52560"/>
    <lineage>
        <taxon>Bacteria</taxon>
        <taxon>Pseudomonadati</taxon>
        <taxon>Thermodesulfobacteriota</taxon>
        <taxon>Desulfovibrionia</taxon>
        <taxon>Desulfovibrionales</taxon>
        <taxon>Desulfomicrobiaceae</taxon>
        <taxon>Desulfomicrobium</taxon>
    </lineage>
</organism>
<sequence length="263" mass="29396">MKVEQILEQGSGAQNEDYLIMDHNIFGVFDGATSLTDACFEEGKSGGCMASSIAGQVFLRNHHPLVRLGAEANDSIRARMERSQIDLSRRCGLWSTSAAVVRLGDGEIEWFQTGDSQVVFIDRDGGYKVAARREDHDYPTLSMISERGRSHPEVQRLVEKIRQGMNRDYGVLNGEREAERFFRTGTEPACNIKTVLLFTDGLDVPCPAPKKYKDFSCLVSMAAELGLEGLRDHVRGQEAADPDIERYPRFKKHDDIAAIAIHF</sequence>
<protein>
    <submittedName>
        <fullName evidence="2">Protein phosphatase 2C</fullName>
    </submittedName>
</protein>
<proteinExistence type="predicted"/>